<accession>A0A8J2Q4C8</accession>
<protein>
    <submittedName>
        <fullName evidence="1">Uncharacterized protein</fullName>
    </submittedName>
</protein>
<organism evidence="1 2">
    <name type="scientific">Allacma fusca</name>
    <dbReference type="NCBI Taxonomy" id="39272"/>
    <lineage>
        <taxon>Eukaryota</taxon>
        <taxon>Metazoa</taxon>
        <taxon>Ecdysozoa</taxon>
        <taxon>Arthropoda</taxon>
        <taxon>Hexapoda</taxon>
        <taxon>Collembola</taxon>
        <taxon>Symphypleona</taxon>
        <taxon>Sminthuridae</taxon>
        <taxon>Allacma</taxon>
    </lineage>
</organism>
<gene>
    <name evidence="1" type="ORF">AFUS01_LOCUS42747</name>
</gene>
<name>A0A8J2Q4C8_9HEXA</name>
<reference evidence="1" key="1">
    <citation type="submission" date="2021-06" db="EMBL/GenBank/DDBJ databases">
        <authorList>
            <person name="Hodson N. C."/>
            <person name="Mongue J. A."/>
            <person name="Jaron S. K."/>
        </authorList>
    </citation>
    <scope>NUCLEOTIDE SEQUENCE</scope>
</reference>
<keyword evidence="2" id="KW-1185">Reference proteome</keyword>
<proteinExistence type="predicted"/>
<dbReference type="AlphaFoldDB" id="A0A8J2Q4C8"/>
<comment type="caution">
    <text evidence="1">The sequence shown here is derived from an EMBL/GenBank/DDBJ whole genome shotgun (WGS) entry which is preliminary data.</text>
</comment>
<sequence>MVSSIFLLPSYIVSHFSSLPEGRATDFPDPPQGWRNVPFSLTWIPLRILSNPFASDPVRFYPCSLVGFKHTVNDKIIV</sequence>
<evidence type="ECO:0000313" key="2">
    <source>
        <dbReference type="Proteomes" id="UP000708208"/>
    </source>
</evidence>
<dbReference type="EMBL" id="CAJVCH010568446">
    <property type="protein sequence ID" value="CAG7833101.1"/>
    <property type="molecule type" value="Genomic_DNA"/>
</dbReference>
<dbReference type="Proteomes" id="UP000708208">
    <property type="component" value="Unassembled WGS sequence"/>
</dbReference>
<evidence type="ECO:0000313" key="1">
    <source>
        <dbReference type="EMBL" id="CAG7833101.1"/>
    </source>
</evidence>